<feature type="signal peptide" evidence="8">
    <location>
        <begin position="1"/>
        <end position="21"/>
    </location>
</feature>
<dbReference type="GO" id="GO:0005615">
    <property type="term" value="C:extracellular space"/>
    <property type="evidence" value="ECO:0007669"/>
    <property type="project" value="UniProtKB-KW"/>
</dbReference>
<dbReference type="AlphaFoldDB" id="A0A091DV62"/>
<feature type="domain" description="Chemokine interleukin-8-like" evidence="9">
    <location>
        <begin position="101"/>
        <end position="158"/>
    </location>
</feature>
<evidence type="ECO:0000256" key="7">
    <source>
        <dbReference type="ARBA" id="ARBA00023157"/>
    </source>
</evidence>
<dbReference type="InterPro" id="IPR000827">
    <property type="entry name" value="Chemokine_CC_CS"/>
</dbReference>
<dbReference type="GO" id="GO:0008009">
    <property type="term" value="F:chemokine activity"/>
    <property type="evidence" value="ECO:0007669"/>
    <property type="project" value="InterPro"/>
</dbReference>
<keyword evidence="7" id="KW-1015">Disulfide bond</keyword>
<dbReference type="InterPro" id="IPR036048">
    <property type="entry name" value="Interleukin_8-like_sf"/>
</dbReference>
<dbReference type="OMA" id="WAQITHA"/>
<dbReference type="GO" id="GO:0048020">
    <property type="term" value="F:CCR chemokine receptor binding"/>
    <property type="evidence" value="ECO:0007669"/>
    <property type="project" value="TreeGrafter"/>
</dbReference>
<dbReference type="Pfam" id="PF00048">
    <property type="entry name" value="IL8"/>
    <property type="match status" value="1"/>
</dbReference>
<evidence type="ECO:0000313" key="10">
    <source>
        <dbReference type="EMBL" id="KFO34368.1"/>
    </source>
</evidence>
<comment type="subcellular location">
    <subcellularLocation>
        <location evidence="1 8">Secreted</location>
    </subcellularLocation>
</comment>
<dbReference type="SMART" id="SM00199">
    <property type="entry name" value="SCY"/>
    <property type="match status" value="1"/>
</dbReference>
<dbReference type="GO" id="GO:0030335">
    <property type="term" value="P:positive regulation of cell migration"/>
    <property type="evidence" value="ECO:0007669"/>
    <property type="project" value="TreeGrafter"/>
</dbReference>
<protein>
    <recommendedName>
        <fullName evidence="8">C-C motif chemokine</fullName>
    </recommendedName>
</protein>
<keyword evidence="3 8" id="KW-0145">Chemotaxis</keyword>
<dbReference type="GO" id="GO:0006954">
    <property type="term" value="P:inflammatory response"/>
    <property type="evidence" value="ECO:0007669"/>
    <property type="project" value="TreeGrafter"/>
</dbReference>
<dbReference type="Proteomes" id="UP000028990">
    <property type="component" value="Unassembled WGS sequence"/>
</dbReference>
<feature type="chain" id="PRO_5005106928" description="C-C motif chemokine" evidence="8">
    <location>
        <begin position="22"/>
        <end position="173"/>
    </location>
</feature>
<dbReference type="EMBL" id="KN121971">
    <property type="protein sequence ID" value="KFO34368.1"/>
    <property type="molecule type" value="Genomic_DNA"/>
</dbReference>
<keyword evidence="11" id="KW-1185">Reference proteome</keyword>
<keyword evidence="6 8" id="KW-0732">Signal</keyword>
<dbReference type="FunFam" id="2.40.50.40:FF:000002">
    <property type="entry name" value="C-C motif chemokine"/>
    <property type="match status" value="1"/>
</dbReference>
<dbReference type="GO" id="GO:0070098">
    <property type="term" value="P:chemokine-mediated signaling pathway"/>
    <property type="evidence" value="ECO:0007669"/>
    <property type="project" value="TreeGrafter"/>
</dbReference>
<dbReference type="SUPFAM" id="SSF54117">
    <property type="entry name" value="Interleukin 8-like chemokines"/>
    <property type="match status" value="1"/>
</dbReference>
<dbReference type="InterPro" id="IPR001811">
    <property type="entry name" value="Chemokine_IL8-like_dom"/>
</dbReference>
<keyword evidence="4 8" id="KW-0202">Cytokine</keyword>
<sequence length="173" mass="19463">MKMSMAALSFLILAAALGSQASITPESEIREHVEKLDQLKFPPVQHGLEENKSILRVVQFSGEDPERCLQMSSPSQEMLLPCWGPRWVPADTELNPGCHNPNDCCFSYTSRRIRCTFIEDYFETSGCPQPGVIFITKRGRRVCANPRDLGVQDCIININLTLLPKDLEIRNLA</sequence>
<evidence type="ECO:0000256" key="4">
    <source>
        <dbReference type="ARBA" id="ARBA00022514"/>
    </source>
</evidence>
<comment type="similarity">
    <text evidence="2 8">Belongs to the intercrine beta (chemokine CC) family.</text>
</comment>
<evidence type="ECO:0000259" key="9">
    <source>
        <dbReference type="SMART" id="SM00199"/>
    </source>
</evidence>
<evidence type="ECO:0000256" key="8">
    <source>
        <dbReference type="RuleBase" id="RU361150"/>
    </source>
</evidence>
<reference evidence="10 11" key="1">
    <citation type="submission" date="2013-11" db="EMBL/GenBank/DDBJ databases">
        <title>The Damaraland mole rat (Fukomys damarensis) genome and evolution of African mole rats.</title>
        <authorList>
            <person name="Gladyshev V.N."/>
            <person name="Fang X."/>
        </authorList>
    </citation>
    <scope>NUCLEOTIDE SEQUENCE [LARGE SCALE GENOMIC DNA]</scope>
    <source>
        <tissue evidence="10">Liver</tissue>
    </source>
</reference>
<evidence type="ECO:0000256" key="2">
    <source>
        <dbReference type="ARBA" id="ARBA00010868"/>
    </source>
</evidence>
<dbReference type="PANTHER" id="PTHR12015">
    <property type="entry name" value="SMALL INDUCIBLE CYTOKINE A"/>
    <property type="match status" value="1"/>
</dbReference>
<dbReference type="PANTHER" id="PTHR12015:SF77">
    <property type="entry name" value="C-C MOTIF CHEMOKINE 15"/>
    <property type="match status" value="1"/>
</dbReference>
<accession>A0A091DV62</accession>
<dbReference type="InterPro" id="IPR039809">
    <property type="entry name" value="Chemokine_b/g/d"/>
</dbReference>
<evidence type="ECO:0000256" key="3">
    <source>
        <dbReference type="ARBA" id="ARBA00022500"/>
    </source>
</evidence>
<evidence type="ECO:0000313" key="11">
    <source>
        <dbReference type="Proteomes" id="UP000028990"/>
    </source>
</evidence>
<keyword evidence="5 8" id="KW-0964">Secreted</keyword>
<organism evidence="10 11">
    <name type="scientific">Fukomys damarensis</name>
    <name type="common">Damaraland mole rat</name>
    <name type="synonym">Cryptomys damarensis</name>
    <dbReference type="NCBI Taxonomy" id="885580"/>
    <lineage>
        <taxon>Eukaryota</taxon>
        <taxon>Metazoa</taxon>
        <taxon>Chordata</taxon>
        <taxon>Craniata</taxon>
        <taxon>Vertebrata</taxon>
        <taxon>Euteleostomi</taxon>
        <taxon>Mammalia</taxon>
        <taxon>Eutheria</taxon>
        <taxon>Euarchontoglires</taxon>
        <taxon>Glires</taxon>
        <taxon>Rodentia</taxon>
        <taxon>Hystricomorpha</taxon>
        <taxon>Bathyergidae</taxon>
        <taxon>Fukomys</taxon>
    </lineage>
</organism>
<dbReference type="Gene3D" id="2.40.50.40">
    <property type="match status" value="1"/>
</dbReference>
<dbReference type="CDD" id="cd00272">
    <property type="entry name" value="Chemokine_CC"/>
    <property type="match status" value="1"/>
</dbReference>
<evidence type="ECO:0000256" key="6">
    <source>
        <dbReference type="ARBA" id="ARBA00022729"/>
    </source>
</evidence>
<proteinExistence type="inferred from homology"/>
<dbReference type="PROSITE" id="PS00472">
    <property type="entry name" value="SMALL_CYTOKINES_CC"/>
    <property type="match status" value="1"/>
</dbReference>
<evidence type="ECO:0000256" key="1">
    <source>
        <dbReference type="ARBA" id="ARBA00004613"/>
    </source>
</evidence>
<evidence type="ECO:0000256" key="5">
    <source>
        <dbReference type="ARBA" id="ARBA00022525"/>
    </source>
</evidence>
<dbReference type="GO" id="GO:0061844">
    <property type="term" value="P:antimicrobial humoral immune response mediated by antimicrobial peptide"/>
    <property type="evidence" value="ECO:0007669"/>
    <property type="project" value="TreeGrafter"/>
</dbReference>
<name>A0A091DV62_FUKDA</name>
<gene>
    <name evidence="10" type="ORF">H920_04241</name>
</gene>